<protein>
    <submittedName>
        <fullName evidence="1">Uncharacterized protein</fullName>
    </submittedName>
</protein>
<proteinExistence type="predicted"/>
<accession>A0A4C1XFK4</accession>
<dbReference type="Proteomes" id="UP000299102">
    <property type="component" value="Unassembled WGS sequence"/>
</dbReference>
<evidence type="ECO:0000313" key="2">
    <source>
        <dbReference type="Proteomes" id="UP000299102"/>
    </source>
</evidence>
<reference evidence="1 2" key="1">
    <citation type="journal article" date="2019" name="Commun. Biol.">
        <title>The bagworm genome reveals a unique fibroin gene that provides high tensile strength.</title>
        <authorList>
            <person name="Kono N."/>
            <person name="Nakamura H."/>
            <person name="Ohtoshi R."/>
            <person name="Tomita M."/>
            <person name="Numata K."/>
            <person name="Arakawa K."/>
        </authorList>
    </citation>
    <scope>NUCLEOTIDE SEQUENCE [LARGE SCALE GENOMIC DNA]</scope>
</reference>
<evidence type="ECO:0000313" key="1">
    <source>
        <dbReference type="EMBL" id="GBP62711.1"/>
    </source>
</evidence>
<dbReference type="AlphaFoldDB" id="A0A4C1XFK4"/>
<gene>
    <name evidence="1" type="ORF">EVAR_56229_1</name>
</gene>
<organism evidence="1 2">
    <name type="scientific">Eumeta variegata</name>
    <name type="common">Bagworm moth</name>
    <name type="synonym">Eumeta japonica</name>
    <dbReference type="NCBI Taxonomy" id="151549"/>
    <lineage>
        <taxon>Eukaryota</taxon>
        <taxon>Metazoa</taxon>
        <taxon>Ecdysozoa</taxon>
        <taxon>Arthropoda</taxon>
        <taxon>Hexapoda</taxon>
        <taxon>Insecta</taxon>
        <taxon>Pterygota</taxon>
        <taxon>Neoptera</taxon>
        <taxon>Endopterygota</taxon>
        <taxon>Lepidoptera</taxon>
        <taxon>Glossata</taxon>
        <taxon>Ditrysia</taxon>
        <taxon>Tineoidea</taxon>
        <taxon>Psychidae</taxon>
        <taxon>Oiketicinae</taxon>
        <taxon>Eumeta</taxon>
    </lineage>
</organism>
<sequence length="275" mass="31255">METHDSVGVTSALPASWVEIKDLIEERVALWNRTGSDGEERGWWRKVQSLSVFEQSFRDPRHHCATSVSIESTIYCTLLSNRDSVLQDSIHCSTPDSEPNRKSASTLFVCEIRSNDAVSLSVIQEGSVLPEMIPGFEPQDYTRTCTRSRAWKTRERWFLLCPNGQSSRQKMIRRTKAAAPRSKCLLRRGSMHYCELEGVHFAVLILLSRFNKVKRAPDQYHRRAEGRNVLGEHKAAARLRSLWASETARGQQPRTEIRVVSRPPSESFGVVALSE</sequence>
<comment type="caution">
    <text evidence="1">The sequence shown here is derived from an EMBL/GenBank/DDBJ whole genome shotgun (WGS) entry which is preliminary data.</text>
</comment>
<keyword evidence="2" id="KW-1185">Reference proteome</keyword>
<dbReference type="EMBL" id="BGZK01000848">
    <property type="protein sequence ID" value="GBP62711.1"/>
    <property type="molecule type" value="Genomic_DNA"/>
</dbReference>
<name>A0A4C1XFK4_EUMVA</name>